<protein>
    <submittedName>
        <fullName evidence="2">Uncharacterized protein</fullName>
    </submittedName>
</protein>
<name>A0AA35J4T2_SACK1</name>
<feature type="compositionally biased region" description="Acidic residues" evidence="1">
    <location>
        <begin position="67"/>
        <end position="94"/>
    </location>
</feature>
<proteinExistence type="predicted"/>
<gene>
    <name evidence="2" type="primary">SKDI12G1700</name>
    <name evidence="2" type="ORF">SKDI_12G1700</name>
</gene>
<dbReference type="RefSeq" id="XP_056083738.1">
    <property type="nucleotide sequence ID" value="XM_056229751.1"/>
</dbReference>
<dbReference type="GeneID" id="80925708"/>
<keyword evidence="3" id="KW-1185">Reference proteome</keyword>
<dbReference type="EMBL" id="OX365907">
    <property type="protein sequence ID" value="CAI4046110.1"/>
    <property type="molecule type" value="Genomic_DNA"/>
</dbReference>
<feature type="compositionally biased region" description="Polar residues" evidence="1">
    <location>
        <begin position="19"/>
        <end position="31"/>
    </location>
</feature>
<evidence type="ECO:0000256" key="1">
    <source>
        <dbReference type="SAM" id="MobiDB-lite"/>
    </source>
</evidence>
<reference evidence="2" key="1">
    <citation type="submission" date="2022-10" db="EMBL/GenBank/DDBJ databases">
        <authorList>
            <person name="Byrne P K."/>
        </authorList>
    </citation>
    <scope>NUCLEOTIDE SEQUENCE</scope>
    <source>
        <strain evidence="2">IFO1802</strain>
    </source>
</reference>
<feature type="region of interest" description="Disordered" evidence="1">
    <location>
        <begin position="1"/>
        <end position="98"/>
    </location>
</feature>
<dbReference type="Proteomes" id="UP001162087">
    <property type="component" value="Chromosome 12"/>
</dbReference>
<dbReference type="AlphaFoldDB" id="A0AA35J4T2"/>
<organism evidence="2 3">
    <name type="scientific">Saccharomyces kudriavzevii (strain ATCC MYA-4449 / AS 2.2408 / CBS 8840 / NBRC 1802 / NCYC 2889)</name>
    <name type="common">Yeast</name>
    <dbReference type="NCBI Taxonomy" id="226230"/>
    <lineage>
        <taxon>Eukaryota</taxon>
        <taxon>Fungi</taxon>
        <taxon>Dikarya</taxon>
        <taxon>Ascomycota</taxon>
        <taxon>Saccharomycotina</taxon>
        <taxon>Saccharomycetes</taxon>
        <taxon>Saccharomycetales</taxon>
        <taxon>Saccharomycetaceae</taxon>
        <taxon>Saccharomyces</taxon>
    </lineage>
</organism>
<evidence type="ECO:0000313" key="3">
    <source>
        <dbReference type="Proteomes" id="UP001162087"/>
    </source>
</evidence>
<feature type="compositionally biased region" description="Basic and acidic residues" evidence="1">
    <location>
        <begin position="8"/>
        <end position="18"/>
    </location>
</feature>
<accession>A0AA35J4T2</accession>
<evidence type="ECO:0000313" key="2">
    <source>
        <dbReference type="EMBL" id="CAI4046110.1"/>
    </source>
</evidence>
<sequence length="140" mass="15927">MWEALEAANKDANNHMERNQVSTKSSKNGIESESGDVANTTERDYLLVDEAATSLLRTVTNEREESSLSEEEDTDEDEKESYSSEEEDTDEAEEESTRAYAELIAVLKVKGIPLSVLDKPQSREWLEKYTGVYRSSWHNE</sequence>